<dbReference type="EMBL" id="SLUN01000011">
    <property type="protein sequence ID" value="TCL69924.1"/>
    <property type="molecule type" value="Genomic_DNA"/>
</dbReference>
<keyword evidence="1 3" id="KW-0807">Transducer</keyword>
<dbReference type="PANTHER" id="PTHR32089:SF112">
    <property type="entry name" value="LYSOZYME-LIKE PROTEIN-RELATED"/>
    <property type="match status" value="1"/>
</dbReference>
<comment type="similarity">
    <text evidence="2">Belongs to the methyl-accepting chemotaxis (MCP) protein family.</text>
</comment>
<dbReference type="InterPro" id="IPR004090">
    <property type="entry name" value="Chemotax_Me-accpt_rcpt"/>
</dbReference>
<dbReference type="Pfam" id="PF00015">
    <property type="entry name" value="MCPsignal"/>
    <property type="match status" value="1"/>
</dbReference>
<sequence>MRFLFSLKWRLLLSFLGIFLLTGMVNFLPDENVILKVAVIVGLLVAYFILGNFLINRLVLGQIKPFILISKRIAQNDLSNLPAVNVNNEFQILGESVDQMLSNLRGILRENLDASEQLALAANEMSGMVQEVSVATEQITNTMDQMSKATQEQFESTHLSVLATQQMAETAQGIASEAQKASTYSSQAAERAQKGEESIGQIHAMILQLQETVDNSAEVVRRLGMRSVEIGKIVDVMRGISRQTNLLALNAAIEAARAGEHGRGFSVVADEVRALAEQSTNSAIQIVALINEIQTETKAAVEAMEIGTRMVDDVTTLAISAKDAFSDITQSVNQTVGTIHEIAAASEEQAASSEEMTTSMQTVASIAKQNVNGAKQVAAATEEQKSNMSKLAESSTNLVDMAERLTALVGRFKVKSDFQRCWRVLDCNYINCPAYQSREEKCWLIPDTICGGIPNGSVKDKRSTCHQCEVFKVNTTVKKSE</sequence>
<dbReference type="GO" id="GO:0016020">
    <property type="term" value="C:membrane"/>
    <property type="evidence" value="ECO:0007669"/>
    <property type="project" value="InterPro"/>
</dbReference>
<feature type="transmembrane region" description="Helical" evidence="4">
    <location>
        <begin position="37"/>
        <end position="55"/>
    </location>
</feature>
<evidence type="ECO:0000259" key="6">
    <source>
        <dbReference type="PROSITE" id="PS50885"/>
    </source>
</evidence>
<evidence type="ECO:0000259" key="5">
    <source>
        <dbReference type="PROSITE" id="PS50111"/>
    </source>
</evidence>
<keyword evidence="4" id="KW-1133">Transmembrane helix</keyword>
<keyword evidence="4" id="KW-0472">Membrane</keyword>
<keyword evidence="4" id="KW-0812">Transmembrane</keyword>
<dbReference type="SUPFAM" id="SSF58104">
    <property type="entry name" value="Methyl-accepting chemotaxis protein (MCP) signaling domain"/>
    <property type="match status" value="1"/>
</dbReference>
<dbReference type="InterPro" id="IPR003660">
    <property type="entry name" value="HAMP_dom"/>
</dbReference>
<dbReference type="RefSeq" id="WP_132014250.1">
    <property type="nucleotide sequence ID" value="NZ_SLUN01000011.1"/>
</dbReference>
<gene>
    <name evidence="7" type="ORF">EDC14_101146</name>
</gene>
<feature type="domain" description="HAMP" evidence="6">
    <location>
        <begin position="57"/>
        <end position="109"/>
    </location>
</feature>
<dbReference type="PANTHER" id="PTHR32089">
    <property type="entry name" value="METHYL-ACCEPTING CHEMOTAXIS PROTEIN MCPB"/>
    <property type="match status" value="1"/>
</dbReference>
<keyword evidence="8" id="KW-1185">Reference proteome</keyword>
<evidence type="ECO:0000256" key="3">
    <source>
        <dbReference type="PROSITE-ProRule" id="PRU00284"/>
    </source>
</evidence>
<dbReference type="PROSITE" id="PS50111">
    <property type="entry name" value="CHEMOTAXIS_TRANSDUC_2"/>
    <property type="match status" value="1"/>
</dbReference>
<dbReference type="SMART" id="SM00283">
    <property type="entry name" value="MA"/>
    <property type="match status" value="1"/>
</dbReference>
<organism evidence="7 8">
    <name type="scientific">Hydrogenispora ethanolica</name>
    <dbReference type="NCBI Taxonomy" id="1082276"/>
    <lineage>
        <taxon>Bacteria</taxon>
        <taxon>Bacillati</taxon>
        <taxon>Bacillota</taxon>
        <taxon>Hydrogenispora</taxon>
    </lineage>
</organism>
<dbReference type="AlphaFoldDB" id="A0A4R1RU59"/>
<comment type="caution">
    <text evidence="7">The sequence shown here is derived from an EMBL/GenBank/DDBJ whole genome shotgun (WGS) entry which is preliminary data.</text>
</comment>
<dbReference type="GO" id="GO:0004888">
    <property type="term" value="F:transmembrane signaling receptor activity"/>
    <property type="evidence" value="ECO:0007669"/>
    <property type="project" value="InterPro"/>
</dbReference>
<dbReference type="OrthoDB" id="5392220at2"/>
<protein>
    <submittedName>
        <fullName evidence="7">Methyl-accepting chemotaxis protein</fullName>
    </submittedName>
</protein>
<dbReference type="CDD" id="cd11386">
    <property type="entry name" value="MCP_signal"/>
    <property type="match status" value="1"/>
</dbReference>
<proteinExistence type="inferred from homology"/>
<dbReference type="InterPro" id="IPR004089">
    <property type="entry name" value="MCPsignal_dom"/>
</dbReference>
<reference evidence="7 8" key="1">
    <citation type="submission" date="2019-03" db="EMBL/GenBank/DDBJ databases">
        <title>Genomic Encyclopedia of Type Strains, Phase IV (KMG-IV): sequencing the most valuable type-strain genomes for metagenomic binning, comparative biology and taxonomic classification.</title>
        <authorList>
            <person name="Goeker M."/>
        </authorList>
    </citation>
    <scope>NUCLEOTIDE SEQUENCE [LARGE SCALE GENOMIC DNA]</scope>
    <source>
        <strain evidence="7 8">LX-B</strain>
    </source>
</reference>
<evidence type="ECO:0000313" key="8">
    <source>
        <dbReference type="Proteomes" id="UP000295008"/>
    </source>
</evidence>
<evidence type="ECO:0000313" key="7">
    <source>
        <dbReference type="EMBL" id="TCL69924.1"/>
    </source>
</evidence>
<name>A0A4R1RU59_HYDET</name>
<dbReference type="SMART" id="SM00304">
    <property type="entry name" value="HAMP"/>
    <property type="match status" value="2"/>
</dbReference>
<dbReference type="GO" id="GO:0007165">
    <property type="term" value="P:signal transduction"/>
    <property type="evidence" value="ECO:0007669"/>
    <property type="project" value="UniProtKB-KW"/>
</dbReference>
<dbReference type="GO" id="GO:0006935">
    <property type="term" value="P:chemotaxis"/>
    <property type="evidence" value="ECO:0007669"/>
    <property type="project" value="InterPro"/>
</dbReference>
<evidence type="ECO:0000256" key="1">
    <source>
        <dbReference type="ARBA" id="ARBA00023224"/>
    </source>
</evidence>
<dbReference type="PRINTS" id="PR00260">
    <property type="entry name" value="CHEMTRNSDUCR"/>
</dbReference>
<accession>A0A4R1RU59</accession>
<evidence type="ECO:0000256" key="4">
    <source>
        <dbReference type="SAM" id="Phobius"/>
    </source>
</evidence>
<dbReference type="PROSITE" id="PS50885">
    <property type="entry name" value="HAMP"/>
    <property type="match status" value="1"/>
</dbReference>
<dbReference type="Proteomes" id="UP000295008">
    <property type="component" value="Unassembled WGS sequence"/>
</dbReference>
<evidence type="ECO:0000256" key="2">
    <source>
        <dbReference type="ARBA" id="ARBA00029447"/>
    </source>
</evidence>
<dbReference type="Gene3D" id="1.10.287.950">
    <property type="entry name" value="Methyl-accepting chemotaxis protein"/>
    <property type="match status" value="1"/>
</dbReference>
<feature type="domain" description="Methyl-accepting transducer" evidence="5">
    <location>
        <begin position="128"/>
        <end position="364"/>
    </location>
</feature>